<dbReference type="InterPro" id="IPR036770">
    <property type="entry name" value="Ankyrin_rpt-contain_sf"/>
</dbReference>
<protein>
    <submittedName>
        <fullName evidence="6">Caseinolytic peptidase B protein-like protein</fullName>
    </submittedName>
</protein>
<feature type="domain" description="AAA+ ATPase" evidence="4">
    <location>
        <begin position="165"/>
        <end position="347"/>
    </location>
</feature>
<dbReference type="InterPro" id="IPR002110">
    <property type="entry name" value="Ankyrin_rpt"/>
</dbReference>
<evidence type="ECO:0000259" key="4">
    <source>
        <dbReference type="SMART" id="SM00382"/>
    </source>
</evidence>
<evidence type="ECO:0000313" key="7">
    <source>
        <dbReference type="Proteomes" id="UP000188320"/>
    </source>
</evidence>
<gene>
    <name evidence="6" type="ORF">AX774_g175</name>
</gene>
<comment type="caution">
    <text evidence="6">The sequence shown here is derived from an EMBL/GenBank/DDBJ whole genome shotgun (WGS) entry which is preliminary data.</text>
</comment>
<dbReference type="PROSITE" id="PS50297">
    <property type="entry name" value="ANK_REP_REGION"/>
    <property type="match status" value="1"/>
</dbReference>
<dbReference type="InterPro" id="IPR019489">
    <property type="entry name" value="Clp_ATPase_C"/>
</dbReference>
<keyword evidence="3" id="KW-0040">ANK repeat</keyword>
<dbReference type="GO" id="GO:0005739">
    <property type="term" value="C:mitochondrion"/>
    <property type="evidence" value="ECO:0007669"/>
    <property type="project" value="TreeGrafter"/>
</dbReference>
<dbReference type="AlphaFoldDB" id="A0A1R1PZA8"/>
<name>A0A1R1PZA8_ZANCU</name>
<proteinExistence type="predicted"/>
<dbReference type="EMBL" id="LSSK01000009">
    <property type="protein sequence ID" value="OMH86283.1"/>
    <property type="molecule type" value="Genomic_DNA"/>
</dbReference>
<dbReference type="GO" id="GO:0016887">
    <property type="term" value="F:ATP hydrolysis activity"/>
    <property type="evidence" value="ECO:0007669"/>
    <property type="project" value="InterPro"/>
</dbReference>
<dbReference type="OrthoDB" id="18170at2759"/>
<dbReference type="Gene3D" id="3.40.50.300">
    <property type="entry name" value="P-loop containing nucleotide triphosphate hydrolases"/>
    <property type="match status" value="1"/>
</dbReference>
<dbReference type="PANTHER" id="PTHR11638">
    <property type="entry name" value="ATP-DEPENDENT CLP PROTEASE"/>
    <property type="match status" value="1"/>
</dbReference>
<evidence type="ECO:0000256" key="3">
    <source>
        <dbReference type="PROSITE-ProRule" id="PRU00023"/>
    </source>
</evidence>
<evidence type="ECO:0000256" key="2">
    <source>
        <dbReference type="ARBA" id="ARBA00022840"/>
    </source>
</evidence>
<dbReference type="InterPro" id="IPR050130">
    <property type="entry name" value="ClpA_ClpB"/>
</dbReference>
<keyword evidence="7" id="KW-1185">Reference proteome</keyword>
<accession>A0A1R1PZA8</accession>
<dbReference type="PROSITE" id="PS50088">
    <property type="entry name" value="ANK_REPEAT"/>
    <property type="match status" value="1"/>
</dbReference>
<keyword evidence="2" id="KW-0067">ATP-binding</keyword>
<dbReference type="Pfam" id="PF07724">
    <property type="entry name" value="AAA_2"/>
    <property type="match status" value="1"/>
</dbReference>
<dbReference type="Pfam" id="PF10431">
    <property type="entry name" value="ClpB_D2-small"/>
    <property type="match status" value="1"/>
</dbReference>
<evidence type="ECO:0000259" key="5">
    <source>
        <dbReference type="SMART" id="SM01086"/>
    </source>
</evidence>
<dbReference type="InterPro" id="IPR003959">
    <property type="entry name" value="ATPase_AAA_core"/>
</dbReference>
<dbReference type="SUPFAM" id="SSF48403">
    <property type="entry name" value="Ankyrin repeat"/>
    <property type="match status" value="1"/>
</dbReference>
<dbReference type="Gene3D" id="1.25.40.20">
    <property type="entry name" value="Ankyrin repeat-containing domain"/>
    <property type="match status" value="1"/>
</dbReference>
<dbReference type="CDD" id="cd19499">
    <property type="entry name" value="RecA-like_ClpB_Hsp104-like"/>
    <property type="match status" value="1"/>
</dbReference>
<dbReference type="SMART" id="SM01086">
    <property type="entry name" value="ClpB_D2-small"/>
    <property type="match status" value="1"/>
</dbReference>
<dbReference type="InterPro" id="IPR003593">
    <property type="entry name" value="AAA+_ATPase"/>
</dbReference>
<dbReference type="SMART" id="SM00248">
    <property type="entry name" value="ANK"/>
    <property type="match status" value="1"/>
</dbReference>
<keyword evidence="1" id="KW-0547">Nucleotide-binding</keyword>
<reference evidence="7" key="1">
    <citation type="submission" date="2017-01" db="EMBL/GenBank/DDBJ databases">
        <authorList>
            <person name="Wang Y."/>
            <person name="White M."/>
            <person name="Kvist S."/>
            <person name="Moncalvo J.-M."/>
        </authorList>
    </citation>
    <scope>NUCLEOTIDE SEQUENCE [LARGE SCALE GENOMIC DNA]</scope>
    <source>
        <strain evidence="7">COL-18-3</strain>
    </source>
</reference>
<dbReference type="InterPro" id="IPR001270">
    <property type="entry name" value="ClpA/B"/>
</dbReference>
<organism evidence="6 7">
    <name type="scientific">Zancudomyces culisetae</name>
    <name type="common">Gut fungus</name>
    <name type="synonym">Smittium culisetae</name>
    <dbReference type="NCBI Taxonomy" id="1213189"/>
    <lineage>
        <taxon>Eukaryota</taxon>
        <taxon>Fungi</taxon>
        <taxon>Fungi incertae sedis</taxon>
        <taxon>Zoopagomycota</taxon>
        <taxon>Kickxellomycotina</taxon>
        <taxon>Harpellomycetes</taxon>
        <taxon>Harpellales</taxon>
        <taxon>Legeriomycetaceae</taxon>
        <taxon>Zancudomyces</taxon>
    </lineage>
</organism>
<dbReference type="InterPro" id="IPR027417">
    <property type="entry name" value="P-loop_NTPase"/>
</dbReference>
<evidence type="ECO:0000256" key="1">
    <source>
        <dbReference type="ARBA" id="ARBA00022741"/>
    </source>
</evidence>
<evidence type="ECO:0000313" key="6">
    <source>
        <dbReference type="EMBL" id="OMH86283.1"/>
    </source>
</evidence>
<dbReference type="GO" id="GO:0005524">
    <property type="term" value="F:ATP binding"/>
    <property type="evidence" value="ECO:0007669"/>
    <property type="project" value="UniProtKB-KW"/>
</dbReference>
<dbReference type="SUPFAM" id="SSF52540">
    <property type="entry name" value="P-loop containing nucleoside triphosphate hydrolases"/>
    <property type="match status" value="1"/>
</dbReference>
<dbReference type="GO" id="GO:0034605">
    <property type="term" value="P:cellular response to heat"/>
    <property type="evidence" value="ECO:0007669"/>
    <property type="project" value="TreeGrafter"/>
</dbReference>
<sequence length="463" mass="53107">MVRELLKRGADPKSVDDFSVSLERGNIRDVQEQYIQREREFSSLIYPSAPTLGFSPLHYACVSENIDMIKLLIEYGADPRVLDKQGNHPGRYVETDSENYTQIISLLEEASVKAEQEEARRNKENRRIFPLEKRLETVIVGQKAPIEAVASAIRRKENGWNEEERPLVFLFLGSSGVGKTELAKQVAKYLHSNEDSFIRIDMSEFQTKHEVSKFIGSPPGYVGHDEGGQLTEKLRKTPNAVVLLDEVEKAHPDVLNVMLQVFDEGRLTDGKGKTILCKDAIFIMTSNLAQREIAEQSQILREEAEKNEFTNPLKDDYNSPQKKFINQVIYPILRSHFRRDEFLGRITEILYFLPFNSQELHMIAEKEMVKWAEKASQRHQVKLTWSNDLIELIVKLGYNVHYGARSIKHEIDKRVINLIAKAHEYDEFENGASIHVYVENGKVNLNIDKTKGDKKKATGFLGF</sequence>
<dbReference type="SMART" id="SM00382">
    <property type="entry name" value="AAA"/>
    <property type="match status" value="1"/>
</dbReference>
<dbReference type="Gene3D" id="1.10.8.60">
    <property type="match status" value="1"/>
</dbReference>
<dbReference type="Proteomes" id="UP000188320">
    <property type="component" value="Unassembled WGS sequence"/>
</dbReference>
<dbReference type="PANTHER" id="PTHR11638:SF93">
    <property type="entry name" value="MITOCHONDRIAL DISAGGREGASE"/>
    <property type="match status" value="1"/>
</dbReference>
<dbReference type="Pfam" id="PF00023">
    <property type="entry name" value="Ank"/>
    <property type="match status" value="1"/>
</dbReference>
<feature type="repeat" description="ANK" evidence="3">
    <location>
        <begin position="52"/>
        <end position="84"/>
    </location>
</feature>
<feature type="domain" description="Clp ATPase C-terminal" evidence="5">
    <location>
        <begin position="355"/>
        <end position="445"/>
    </location>
</feature>
<dbReference type="PRINTS" id="PR00300">
    <property type="entry name" value="CLPPROTEASEA"/>
</dbReference>